<dbReference type="EMBL" id="ML986501">
    <property type="protein sequence ID" value="KAF2274636.1"/>
    <property type="molecule type" value="Genomic_DNA"/>
</dbReference>
<dbReference type="GO" id="GO:0030139">
    <property type="term" value="C:endocytic vesicle"/>
    <property type="evidence" value="ECO:0007669"/>
    <property type="project" value="TreeGrafter"/>
</dbReference>
<proteinExistence type="predicted"/>
<dbReference type="InterPro" id="IPR018808">
    <property type="entry name" value="Muniscin_C"/>
</dbReference>
<evidence type="ECO:0000313" key="4">
    <source>
        <dbReference type="EMBL" id="KAF2274636.1"/>
    </source>
</evidence>
<feature type="compositionally biased region" description="Basic and acidic residues" evidence="2">
    <location>
        <begin position="266"/>
        <end position="281"/>
    </location>
</feature>
<feature type="compositionally biased region" description="Basic and acidic residues" evidence="2">
    <location>
        <begin position="409"/>
        <end position="418"/>
    </location>
</feature>
<dbReference type="InterPro" id="IPR027267">
    <property type="entry name" value="AH/BAR_dom_sf"/>
</dbReference>
<dbReference type="InterPro" id="IPR001060">
    <property type="entry name" value="FCH_dom"/>
</dbReference>
<dbReference type="AlphaFoldDB" id="A0A6A6JG78"/>
<accession>A0A6A6JG78</accession>
<keyword evidence="1" id="KW-0254">Endocytosis</keyword>
<dbReference type="InterPro" id="IPR028565">
    <property type="entry name" value="MHD"/>
</dbReference>
<dbReference type="Proteomes" id="UP000800097">
    <property type="component" value="Unassembled WGS sequence"/>
</dbReference>
<evidence type="ECO:0000256" key="2">
    <source>
        <dbReference type="SAM" id="MobiDB-lite"/>
    </source>
</evidence>
<dbReference type="CDD" id="cd07650">
    <property type="entry name" value="F-BAR_Syp1p_like"/>
    <property type="match status" value="1"/>
</dbReference>
<dbReference type="GO" id="GO:0005886">
    <property type="term" value="C:plasma membrane"/>
    <property type="evidence" value="ECO:0007669"/>
    <property type="project" value="TreeGrafter"/>
</dbReference>
<dbReference type="CDD" id="cd09264">
    <property type="entry name" value="AP_Syp1_MHD"/>
    <property type="match status" value="1"/>
</dbReference>
<dbReference type="RefSeq" id="XP_033652175.1">
    <property type="nucleotide sequence ID" value="XM_033798733.1"/>
</dbReference>
<keyword evidence="5" id="KW-1185">Reference proteome</keyword>
<dbReference type="PANTHER" id="PTHR23065:SF54">
    <property type="entry name" value="SUPPRESSOR OF YEAST PROFILIN DELETION"/>
    <property type="match status" value="1"/>
</dbReference>
<dbReference type="PROSITE" id="PS51072">
    <property type="entry name" value="MHD"/>
    <property type="match status" value="1"/>
</dbReference>
<dbReference type="GO" id="GO:0032153">
    <property type="term" value="C:cell division site"/>
    <property type="evidence" value="ECO:0007669"/>
    <property type="project" value="TreeGrafter"/>
</dbReference>
<feature type="compositionally biased region" description="Basic and acidic residues" evidence="2">
    <location>
        <begin position="846"/>
        <end position="855"/>
    </location>
</feature>
<dbReference type="FunFam" id="1.20.1270.60:FF:000102">
    <property type="entry name" value="WGS project CABT00000000 data, contig 2.23"/>
    <property type="match status" value="1"/>
</dbReference>
<name>A0A6A6JG78_WESOR</name>
<dbReference type="GO" id="GO:0006897">
    <property type="term" value="P:endocytosis"/>
    <property type="evidence" value="ECO:0007669"/>
    <property type="project" value="UniProtKB-KW"/>
</dbReference>
<gene>
    <name evidence="4" type="ORF">EI97DRAFT_434869</name>
</gene>
<dbReference type="Gene3D" id="1.20.1270.60">
    <property type="entry name" value="Arfaptin homology (AH) domain/BAR domain"/>
    <property type="match status" value="1"/>
</dbReference>
<feature type="compositionally biased region" description="Basic and acidic residues" evidence="2">
    <location>
        <begin position="819"/>
        <end position="838"/>
    </location>
</feature>
<dbReference type="PANTHER" id="PTHR23065">
    <property type="entry name" value="PROLINE-SERINE-THREONINE PHOSPHATASE INTERACTING PROTEIN 1"/>
    <property type="match status" value="1"/>
</dbReference>
<feature type="compositionally biased region" description="Polar residues" evidence="2">
    <location>
        <begin position="356"/>
        <end position="371"/>
    </location>
</feature>
<dbReference type="SUPFAM" id="SSF103657">
    <property type="entry name" value="BAR/IMD domain-like"/>
    <property type="match status" value="1"/>
</dbReference>
<evidence type="ECO:0000313" key="5">
    <source>
        <dbReference type="Proteomes" id="UP000800097"/>
    </source>
</evidence>
<dbReference type="Pfam" id="PF10291">
    <property type="entry name" value="muHD"/>
    <property type="match status" value="1"/>
</dbReference>
<feature type="compositionally biased region" description="Basic residues" evidence="2">
    <location>
        <begin position="294"/>
        <end position="303"/>
    </location>
</feature>
<feature type="region of interest" description="Disordered" evidence="2">
    <location>
        <begin position="814"/>
        <end position="892"/>
    </location>
</feature>
<feature type="region of interest" description="Disordered" evidence="2">
    <location>
        <begin position="235"/>
        <end position="426"/>
    </location>
</feature>
<sequence>MELQRNEYPALLEHLPPAQAVNVLNDRMRHINLLNTSIADWLQERRRVEDLYVQGLQKLANRRLPEELADLGIFSTPWQKIVGATESFAKSHQQFAYNVEADVERPLREFSATDREVHAMSTITGNLSAMAKEIETAKKKSDKLRDKGAKAQASKVANAVADVENATSQWESQAPFVFEKLQAVDESRCNLLRSILTQFQTHEADLLDRNRTTVQETVDTILNIEIPQEIATFVSRTQNGGRKPSAVGSPSRHLAPPSSGSTALADDDHSTKSGSVHEVKHGGLSLKRFGTVLGRRRQSHHPYGRASSPERKSSTNLGSAFGAFGKGKSKDRDIPSSSGRPVSPLRRLSTPRDSDVSGSPQQTRQSGSERTNGVRRPDTPKESAASVGAATEGVPDLAEPISSQPPLEPKGEPKKDSEGFSLPPSTTDAITQAEREAAIETSESNPPPQFKLDIRNAPIQEEEDDADAALVSMANTLRAQAAQPRRSSTLRGRRDVRNTIFVPNPATPELTSIGETVPRLPASAGSGIGGSSFPAPTLPAQPASPPFTLPHRTLLSHDHPSSDTQSIMSGRSLSSAASTTIKHADLHEPGLNASIVEAVSTTFEQGNVAKARVIGEVALAYNPVDISAGPFGTENIHLDNFSVLEKVATNPVFIEQVPDSPGDYTVDLSKILKTSVAFKYQLHLDADNLATFAPLILSPAWKVEPTQTSAILHYSLNPEFNLGAASSITLRNLVLVLRLEPGVKAASCLSKPTGTFFREKGFIYWRLGDVTFTKDQPAQVMRARFFTEGEAKPGNAEARWEISGAQALSLGSGLGVSQEDVKGKERAKAEEDIEKDPFADEDAEGEEKKEEEKDTGTQNGQPQSKRVPTVKKIVSGKYDGVWKGDESGSIPG</sequence>
<evidence type="ECO:0000259" key="3">
    <source>
        <dbReference type="PROSITE" id="PS51072"/>
    </source>
</evidence>
<dbReference type="InterPro" id="IPR049609">
    <property type="entry name" value="Syp1-like_MHD"/>
</dbReference>
<dbReference type="OrthoDB" id="331602at2759"/>
<dbReference type="GeneID" id="54551908"/>
<organism evidence="4 5">
    <name type="scientific">Westerdykella ornata</name>
    <dbReference type="NCBI Taxonomy" id="318751"/>
    <lineage>
        <taxon>Eukaryota</taxon>
        <taxon>Fungi</taxon>
        <taxon>Dikarya</taxon>
        <taxon>Ascomycota</taxon>
        <taxon>Pezizomycotina</taxon>
        <taxon>Dothideomycetes</taxon>
        <taxon>Pleosporomycetidae</taxon>
        <taxon>Pleosporales</taxon>
        <taxon>Sporormiaceae</taxon>
        <taxon>Westerdykella</taxon>
    </lineage>
</organism>
<dbReference type="Pfam" id="PF00611">
    <property type="entry name" value="FCH"/>
    <property type="match status" value="1"/>
</dbReference>
<evidence type="ECO:0000256" key="1">
    <source>
        <dbReference type="ARBA" id="ARBA00022583"/>
    </source>
</evidence>
<feature type="domain" description="MHD" evidence="3">
    <location>
        <begin position="588"/>
        <end position="846"/>
    </location>
</feature>
<reference evidence="4" key="1">
    <citation type="journal article" date="2020" name="Stud. Mycol.">
        <title>101 Dothideomycetes genomes: a test case for predicting lifestyles and emergence of pathogens.</title>
        <authorList>
            <person name="Haridas S."/>
            <person name="Albert R."/>
            <person name="Binder M."/>
            <person name="Bloem J."/>
            <person name="Labutti K."/>
            <person name="Salamov A."/>
            <person name="Andreopoulos B."/>
            <person name="Baker S."/>
            <person name="Barry K."/>
            <person name="Bills G."/>
            <person name="Bluhm B."/>
            <person name="Cannon C."/>
            <person name="Castanera R."/>
            <person name="Culley D."/>
            <person name="Daum C."/>
            <person name="Ezra D."/>
            <person name="Gonzalez J."/>
            <person name="Henrissat B."/>
            <person name="Kuo A."/>
            <person name="Liang C."/>
            <person name="Lipzen A."/>
            <person name="Lutzoni F."/>
            <person name="Magnuson J."/>
            <person name="Mondo S."/>
            <person name="Nolan M."/>
            <person name="Ohm R."/>
            <person name="Pangilinan J."/>
            <person name="Park H.-J."/>
            <person name="Ramirez L."/>
            <person name="Alfaro M."/>
            <person name="Sun H."/>
            <person name="Tritt A."/>
            <person name="Yoshinaga Y."/>
            <person name="Zwiers L.-H."/>
            <person name="Turgeon B."/>
            <person name="Goodwin S."/>
            <person name="Spatafora J."/>
            <person name="Crous P."/>
            <person name="Grigoriev I."/>
        </authorList>
    </citation>
    <scope>NUCLEOTIDE SEQUENCE</scope>
    <source>
        <strain evidence="4">CBS 379.55</strain>
    </source>
</reference>
<dbReference type="GO" id="GO:0032185">
    <property type="term" value="P:septin cytoskeleton organization"/>
    <property type="evidence" value="ECO:0007669"/>
    <property type="project" value="TreeGrafter"/>
</dbReference>
<protein>
    <recommendedName>
        <fullName evidence="3">MHD domain-containing protein</fullName>
    </recommendedName>
</protein>